<keyword evidence="2" id="KW-1185">Reference proteome</keyword>
<dbReference type="GO" id="GO:0006355">
    <property type="term" value="P:regulation of DNA-templated transcription"/>
    <property type="evidence" value="ECO:0007669"/>
    <property type="project" value="InterPro"/>
</dbReference>
<dbReference type="InterPro" id="IPR011990">
    <property type="entry name" value="TPR-like_helical_dom_sf"/>
</dbReference>
<dbReference type="SUPFAM" id="SSF52964">
    <property type="entry name" value="TolB, N-terminal domain"/>
    <property type="match status" value="1"/>
</dbReference>
<gene>
    <name evidence="1" type="ORF">GV832_10555</name>
</gene>
<dbReference type="Gene3D" id="3.40.50.10070">
    <property type="entry name" value="TolB, N-terminal domain"/>
    <property type="match status" value="1"/>
</dbReference>
<dbReference type="GO" id="GO:0003677">
    <property type="term" value="F:DNA binding"/>
    <property type="evidence" value="ECO:0007669"/>
    <property type="project" value="InterPro"/>
</dbReference>
<dbReference type="EMBL" id="JAABNR010000009">
    <property type="protein sequence ID" value="NBZ88018.1"/>
    <property type="molecule type" value="Genomic_DNA"/>
</dbReference>
<name>A0AAE4Y8Q8_9RHOB</name>
<organism evidence="1 2">
    <name type="scientific">Stagnihabitans tardus</name>
    <dbReference type="NCBI Taxonomy" id="2699202"/>
    <lineage>
        <taxon>Bacteria</taxon>
        <taxon>Pseudomonadati</taxon>
        <taxon>Pseudomonadota</taxon>
        <taxon>Alphaproteobacteria</taxon>
        <taxon>Rhodobacterales</taxon>
        <taxon>Paracoccaceae</taxon>
        <taxon>Stagnihabitans</taxon>
    </lineage>
</organism>
<dbReference type="AlphaFoldDB" id="A0AAE4Y8Q8"/>
<protein>
    <recommendedName>
        <fullName evidence="3">TolB amino-terminal domain-containing protein</fullName>
    </recommendedName>
</protein>
<dbReference type="PANTHER" id="PTHR12558:SF33">
    <property type="entry name" value="BLL7664 PROTEIN"/>
    <property type="match status" value="1"/>
</dbReference>
<reference evidence="1" key="1">
    <citation type="submission" date="2020-01" db="EMBL/GenBank/DDBJ databases">
        <authorList>
            <person name="Chen W.-M."/>
        </authorList>
    </citation>
    <scope>NUCLEOTIDE SEQUENCE</scope>
    <source>
        <strain evidence="1">CYK-10</strain>
    </source>
</reference>
<dbReference type="Gene3D" id="1.25.40.10">
    <property type="entry name" value="Tetratricopeptide repeat domain"/>
    <property type="match status" value="2"/>
</dbReference>
<dbReference type="Proteomes" id="UP001193501">
    <property type="component" value="Unassembled WGS sequence"/>
</dbReference>
<dbReference type="InterPro" id="IPR036388">
    <property type="entry name" value="WH-like_DNA-bd_sf"/>
</dbReference>
<comment type="caution">
    <text evidence="1">The sequence shown here is derived from an EMBL/GenBank/DDBJ whole genome shotgun (WGS) entry which is preliminary data.</text>
</comment>
<evidence type="ECO:0000313" key="2">
    <source>
        <dbReference type="Proteomes" id="UP001193501"/>
    </source>
</evidence>
<dbReference type="RefSeq" id="WP_168774835.1">
    <property type="nucleotide sequence ID" value="NZ_JAABNR010000009.1"/>
</dbReference>
<dbReference type="InterPro" id="IPR016032">
    <property type="entry name" value="Sig_transdc_resp-reg_C-effctor"/>
</dbReference>
<dbReference type="SUPFAM" id="SSF48452">
    <property type="entry name" value="TPR-like"/>
    <property type="match status" value="1"/>
</dbReference>
<dbReference type="PANTHER" id="PTHR12558">
    <property type="entry name" value="CELL DIVISION CYCLE 16,23,27"/>
    <property type="match status" value="1"/>
</dbReference>
<sequence>MTRILQINLFGACSVQGKGPGGAFEIKPAKHRALFALLATANGGRRTRVWLLNMLWGASAHDGGRQSLRTALSKLRTEMAGTFDQVLRVDNTEITLDLSKVEFTGAPGAGEFLEGIDIKDDDFNHWLQGIRQSPDQYFALLRGQAAPAPAARSILPAIAILPFRLVAGEAIHTVLGDWLAEEICRALSRSPLLSVISHLSSREISGQRPDTQRLRRALGVDYAVTGSLRVLGDRIVLDADCIDVASGRILWTRQTQGKMADFLTPDAEAVAEIVRSVGRTVATEAVAQARGRSLKALADHHPLIAGIGMMHELRLSSFSKSRELIEEAIRRAPDVPEAHAWLAEWYVMSIFNGWSDDTLRDAGRAMSCTEQALNIDPDNTFALTIDGVVMNNLFQRLDTAGARFHAALDLNPNESIAWLLSGVLAAYRDDGAEAVERTEQALRLSPVDPFGYFYDSMASTAYLAAEDWGKALSFADRSLQRNDRHSSSLRVKICALNQLGRGEEARSAAAEMKRRQPGFSVAQYRRTHPAADAKIGQRVISSLLDAGLT</sequence>
<dbReference type="SUPFAM" id="SSF46894">
    <property type="entry name" value="C-terminal effector domain of the bipartite response regulators"/>
    <property type="match status" value="1"/>
</dbReference>
<proteinExistence type="predicted"/>
<evidence type="ECO:0000313" key="1">
    <source>
        <dbReference type="EMBL" id="NBZ88018.1"/>
    </source>
</evidence>
<dbReference type="Gene3D" id="1.10.10.10">
    <property type="entry name" value="Winged helix-like DNA-binding domain superfamily/Winged helix DNA-binding domain"/>
    <property type="match status" value="1"/>
</dbReference>
<evidence type="ECO:0008006" key="3">
    <source>
        <dbReference type="Google" id="ProtNLM"/>
    </source>
</evidence>
<accession>A0AAE4Y8Q8</accession>